<organism evidence="2 3">
    <name type="scientific">Lentzea guizhouensis</name>
    <dbReference type="NCBI Taxonomy" id="1586287"/>
    <lineage>
        <taxon>Bacteria</taxon>
        <taxon>Bacillati</taxon>
        <taxon>Actinomycetota</taxon>
        <taxon>Actinomycetes</taxon>
        <taxon>Pseudonocardiales</taxon>
        <taxon>Pseudonocardiaceae</taxon>
        <taxon>Lentzea</taxon>
    </lineage>
</organism>
<proteinExistence type="predicted"/>
<accession>A0A1B2HN22</accession>
<protein>
    <recommendedName>
        <fullName evidence="1">vWA-MoxR associated protein middle region 2 domain-containing protein</fullName>
    </recommendedName>
</protein>
<dbReference type="STRING" id="1586287.BBK82_26490"/>
<name>A0A1B2HN22_9PSEU</name>
<sequence length="666" mass="74646">MDLWQKWKKTEPERLACYVHKHETVRVFSAPQIDADLRRGHRLDAVRRVYEHLAGQGIRYDTARIDFVTHRRSEQEVRQPGEVAAEGGNCLELALLFAGLCEQAKLLPLLVLLEQHVLVAVRLDEDADLRTATGRPGPHDRELLSGGLLPPAADVHVHAAKLAEWEAQGRCVLIECTGMASWSGRLTFDEAARTGLTQLTDTVMGALTQVVDVAFFHLQDTPYKSYQLPPRPAHATDADEVVLGDAAVEAITELAARLEPAPAVPLRWNATGLQSMLATVPRTSELGVLVAGLVQVLGAARFARSWMPHALTSRRLRAALIETFRGRLPAPGSGDTDYLAHVFLHRPVTQTDWQTELVRYVVAVARGAGLDLRDIMLRDWAISVIGTVRTNEVLEEAERRRKSARWRLRISLHGSPTGRWPEAVSAWLFDGDRQIPAEAEQCEPNQTSVEDAIGAVLEWAEDIAIEAGDRLTQVEIAVPTSLLAQWRPEETKVGSRIGLHHDVVVRWSERLGPPRHLRRLLSEAPRRWQFIDQHGAEGGLDWLESDQSRDVEAVREQLENGTFQGAIGLRFPPEQREELLEMLLLFSPVLLWPDADACPWDGIDQELRDSWESLPSALADAYRTSWRRHGETPTLAVVRAVWDDQDWLTFCRNYLKAQASLRRKGA</sequence>
<dbReference type="OrthoDB" id="3904028at2"/>
<dbReference type="InterPro" id="IPR045446">
    <property type="entry name" value="VMAP-M2"/>
</dbReference>
<dbReference type="KEGG" id="led:BBK82_26490"/>
<dbReference type="AlphaFoldDB" id="A0A1B2HN22"/>
<evidence type="ECO:0000313" key="2">
    <source>
        <dbReference type="EMBL" id="ANZ39095.1"/>
    </source>
</evidence>
<dbReference type="RefSeq" id="WP_065917438.1">
    <property type="nucleotide sequence ID" value="NZ_CP016793.1"/>
</dbReference>
<gene>
    <name evidence="2" type="ORF">BBK82_26490</name>
</gene>
<keyword evidence="3" id="KW-1185">Reference proteome</keyword>
<dbReference type="Proteomes" id="UP000093053">
    <property type="component" value="Chromosome"/>
</dbReference>
<dbReference type="Pfam" id="PF19965">
    <property type="entry name" value="VMAP-M2"/>
    <property type="match status" value="1"/>
</dbReference>
<evidence type="ECO:0000313" key="3">
    <source>
        <dbReference type="Proteomes" id="UP000093053"/>
    </source>
</evidence>
<reference evidence="2 3" key="1">
    <citation type="submission" date="2016-07" db="EMBL/GenBank/DDBJ databases">
        <title>Complete genome sequence of the Lentzea guizhouensis DHS C013.</title>
        <authorList>
            <person name="Cao C."/>
        </authorList>
    </citation>
    <scope>NUCLEOTIDE SEQUENCE [LARGE SCALE GENOMIC DNA]</scope>
    <source>
        <strain evidence="2 3">DHS C013</strain>
    </source>
</reference>
<evidence type="ECO:0000259" key="1">
    <source>
        <dbReference type="Pfam" id="PF19965"/>
    </source>
</evidence>
<feature type="domain" description="vWA-MoxR associated protein middle region 2" evidence="1">
    <location>
        <begin position="233"/>
        <end position="384"/>
    </location>
</feature>
<dbReference type="EMBL" id="CP016793">
    <property type="protein sequence ID" value="ANZ39095.1"/>
    <property type="molecule type" value="Genomic_DNA"/>
</dbReference>